<proteinExistence type="predicted"/>
<feature type="region of interest" description="Disordered" evidence="1">
    <location>
        <begin position="1"/>
        <end position="32"/>
    </location>
</feature>
<dbReference type="AlphaFoldDB" id="A0A392VG46"/>
<evidence type="ECO:0000313" key="3">
    <source>
        <dbReference type="Proteomes" id="UP000265520"/>
    </source>
</evidence>
<feature type="compositionally biased region" description="Low complexity" evidence="1">
    <location>
        <begin position="11"/>
        <end position="27"/>
    </location>
</feature>
<protein>
    <submittedName>
        <fullName evidence="2">Uncharacterized protein</fullName>
    </submittedName>
</protein>
<dbReference type="EMBL" id="LXQA011126901">
    <property type="protein sequence ID" value="MCI85921.1"/>
    <property type="molecule type" value="Genomic_DNA"/>
</dbReference>
<organism evidence="2 3">
    <name type="scientific">Trifolium medium</name>
    <dbReference type="NCBI Taxonomy" id="97028"/>
    <lineage>
        <taxon>Eukaryota</taxon>
        <taxon>Viridiplantae</taxon>
        <taxon>Streptophyta</taxon>
        <taxon>Embryophyta</taxon>
        <taxon>Tracheophyta</taxon>
        <taxon>Spermatophyta</taxon>
        <taxon>Magnoliopsida</taxon>
        <taxon>eudicotyledons</taxon>
        <taxon>Gunneridae</taxon>
        <taxon>Pentapetalae</taxon>
        <taxon>rosids</taxon>
        <taxon>fabids</taxon>
        <taxon>Fabales</taxon>
        <taxon>Fabaceae</taxon>
        <taxon>Papilionoideae</taxon>
        <taxon>50 kb inversion clade</taxon>
        <taxon>NPAAA clade</taxon>
        <taxon>Hologalegina</taxon>
        <taxon>IRL clade</taxon>
        <taxon>Trifolieae</taxon>
        <taxon>Trifolium</taxon>
    </lineage>
</organism>
<sequence>MARDPFQSAQPTSHDPPSSSSPPLWCSPSPPLGVADVQNAILNNNQTE</sequence>
<comment type="caution">
    <text evidence="2">The sequence shown here is derived from an EMBL/GenBank/DDBJ whole genome shotgun (WGS) entry which is preliminary data.</text>
</comment>
<evidence type="ECO:0000313" key="2">
    <source>
        <dbReference type="EMBL" id="MCI85921.1"/>
    </source>
</evidence>
<reference evidence="2 3" key="1">
    <citation type="journal article" date="2018" name="Front. Plant Sci.">
        <title>Red Clover (Trifolium pratense) and Zigzag Clover (T. medium) - A Picture of Genomic Similarities and Differences.</title>
        <authorList>
            <person name="Dluhosova J."/>
            <person name="Istvanek J."/>
            <person name="Nedelnik J."/>
            <person name="Repkova J."/>
        </authorList>
    </citation>
    <scope>NUCLEOTIDE SEQUENCE [LARGE SCALE GENOMIC DNA]</scope>
    <source>
        <strain evidence="3">cv. 10/8</strain>
        <tissue evidence="2">Leaf</tissue>
    </source>
</reference>
<dbReference type="Proteomes" id="UP000265520">
    <property type="component" value="Unassembled WGS sequence"/>
</dbReference>
<accession>A0A392VG46</accession>
<keyword evidence="3" id="KW-1185">Reference proteome</keyword>
<name>A0A392VG46_9FABA</name>
<evidence type="ECO:0000256" key="1">
    <source>
        <dbReference type="SAM" id="MobiDB-lite"/>
    </source>
</evidence>